<evidence type="ECO:0000256" key="2">
    <source>
        <dbReference type="ARBA" id="ARBA00022603"/>
    </source>
</evidence>
<dbReference type="InterPro" id="IPR013216">
    <property type="entry name" value="Methyltransf_11"/>
</dbReference>
<evidence type="ECO:0000313" key="6">
    <source>
        <dbReference type="Proteomes" id="UP000253908"/>
    </source>
</evidence>
<accession>A0A345PG93</accession>
<dbReference type="Pfam" id="PF08241">
    <property type="entry name" value="Methyltransf_11"/>
    <property type="match status" value="1"/>
</dbReference>
<dbReference type="AlphaFoldDB" id="A0A345PG93"/>
<evidence type="ECO:0000259" key="4">
    <source>
        <dbReference type="Pfam" id="PF08241"/>
    </source>
</evidence>
<dbReference type="KEGG" id="ocn:CUC15_08865"/>
<keyword evidence="2 5" id="KW-0489">Methyltransferase</keyword>
<dbReference type="GO" id="GO:0008757">
    <property type="term" value="F:S-adenosylmethionine-dependent methyltransferase activity"/>
    <property type="evidence" value="ECO:0007669"/>
    <property type="project" value="InterPro"/>
</dbReference>
<evidence type="ECO:0000256" key="3">
    <source>
        <dbReference type="ARBA" id="ARBA00022679"/>
    </source>
</evidence>
<dbReference type="CDD" id="cd02440">
    <property type="entry name" value="AdoMet_MTases"/>
    <property type="match status" value="1"/>
</dbReference>
<dbReference type="GO" id="GO:0032259">
    <property type="term" value="P:methylation"/>
    <property type="evidence" value="ECO:0007669"/>
    <property type="project" value="UniProtKB-KW"/>
</dbReference>
<dbReference type="InterPro" id="IPR051052">
    <property type="entry name" value="Diverse_substrate_MTase"/>
</dbReference>
<evidence type="ECO:0000256" key="1">
    <source>
        <dbReference type="ARBA" id="ARBA00008361"/>
    </source>
</evidence>
<keyword evidence="6" id="KW-1185">Reference proteome</keyword>
<feature type="domain" description="Methyltransferase type 11" evidence="4">
    <location>
        <begin position="46"/>
        <end position="139"/>
    </location>
</feature>
<proteinExistence type="inferred from homology"/>
<reference evidence="6" key="1">
    <citation type="submission" date="2017-11" db="EMBL/GenBank/DDBJ databases">
        <authorList>
            <person name="Zhu W."/>
        </authorList>
    </citation>
    <scope>NUCLEOTIDE SEQUENCE [LARGE SCALE GENOMIC DNA]</scope>
    <source>
        <strain evidence="6">160</strain>
    </source>
</reference>
<dbReference type="OrthoDB" id="43862at2"/>
<dbReference type="PANTHER" id="PTHR44942:SF4">
    <property type="entry name" value="METHYLTRANSFERASE TYPE 11 DOMAIN-CONTAINING PROTEIN"/>
    <property type="match status" value="1"/>
</dbReference>
<sequence length="257" mass="29567">MNENQYVKQVFSKNKEAYVTSSTHAYGSDLSTLINWLHPNKDMIALDIATGGGHAGKKLAPNVKEVFATDITKEMLENTSTHLQLYPNINYVIADAESLPFLDNAFDIVTCRIAAHHFPNPDRFIDEVERVLKPNGKFLLIDNVGPLEPSADTFINSLEKKRDYSHVRSLKITEWEELLSNNRLTILNQEKRKKTLPYNEWVYRTLEAKSEIEEVKNYILSAAGEIKDYFQIKVLDGEIIEFTIDEWMVLCRKSLNR</sequence>
<dbReference type="SUPFAM" id="SSF53335">
    <property type="entry name" value="S-adenosyl-L-methionine-dependent methyltransferases"/>
    <property type="match status" value="1"/>
</dbReference>
<dbReference type="Gene3D" id="3.40.50.150">
    <property type="entry name" value="Vaccinia Virus protein VP39"/>
    <property type="match status" value="1"/>
</dbReference>
<dbReference type="EMBL" id="CP024848">
    <property type="protein sequence ID" value="AXI09023.1"/>
    <property type="molecule type" value="Genomic_DNA"/>
</dbReference>
<dbReference type="Proteomes" id="UP000253908">
    <property type="component" value="Chromosome"/>
</dbReference>
<dbReference type="RefSeq" id="WP_114916317.1">
    <property type="nucleotide sequence ID" value="NZ_CP024848.1"/>
</dbReference>
<gene>
    <name evidence="5" type="ORF">CUC15_08865</name>
</gene>
<protein>
    <submittedName>
        <fullName evidence="5">Class I SAM-dependent methyltransferase</fullName>
    </submittedName>
</protein>
<organism evidence="5 6">
    <name type="scientific">Oceanobacillus zhaokaii</name>
    <dbReference type="NCBI Taxonomy" id="2052660"/>
    <lineage>
        <taxon>Bacteria</taxon>
        <taxon>Bacillati</taxon>
        <taxon>Bacillota</taxon>
        <taxon>Bacilli</taxon>
        <taxon>Bacillales</taxon>
        <taxon>Bacillaceae</taxon>
        <taxon>Oceanobacillus</taxon>
    </lineage>
</organism>
<comment type="similarity">
    <text evidence="1">Belongs to the methyltransferase superfamily.</text>
</comment>
<keyword evidence="3 5" id="KW-0808">Transferase</keyword>
<dbReference type="InterPro" id="IPR029063">
    <property type="entry name" value="SAM-dependent_MTases_sf"/>
</dbReference>
<evidence type="ECO:0000313" key="5">
    <source>
        <dbReference type="EMBL" id="AXI09023.1"/>
    </source>
</evidence>
<name>A0A345PG93_9BACI</name>
<dbReference type="PANTHER" id="PTHR44942">
    <property type="entry name" value="METHYLTRANSF_11 DOMAIN-CONTAINING PROTEIN"/>
    <property type="match status" value="1"/>
</dbReference>